<dbReference type="GO" id="GO:0016787">
    <property type="term" value="F:hydrolase activity"/>
    <property type="evidence" value="ECO:0007669"/>
    <property type="project" value="UniProtKB-KW"/>
</dbReference>
<name>A0ABV1RX66_9BACT</name>
<accession>A0ABV1RX66</accession>
<dbReference type="RefSeq" id="WP_350413518.1">
    <property type="nucleotide sequence ID" value="NZ_JBEOKT010000016.1"/>
</dbReference>
<organism evidence="2 3">
    <name type="scientific">Pontibacter populi</name>
    <dbReference type="NCBI Taxonomy" id="890055"/>
    <lineage>
        <taxon>Bacteria</taxon>
        <taxon>Pseudomonadati</taxon>
        <taxon>Bacteroidota</taxon>
        <taxon>Cytophagia</taxon>
        <taxon>Cytophagales</taxon>
        <taxon>Hymenobacteraceae</taxon>
        <taxon>Pontibacter</taxon>
    </lineage>
</organism>
<feature type="domain" description="Beta-lactamase-related" evidence="1">
    <location>
        <begin position="45"/>
        <end position="327"/>
    </location>
</feature>
<comment type="caution">
    <text evidence="2">The sequence shown here is derived from an EMBL/GenBank/DDBJ whole genome shotgun (WGS) entry which is preliminary data.</text>
</comment>
<evidence type="ECO:0000259" key="1">
    <source>
        <dbReference type="Pfam" id="PF00144"/>
    </source>
</evidence>
<dbReference type="Pfam" id="PF00144">
    <property type="entry name" value="Beta-lactamase"/>
    <property type="match status" value="1"/>
</dbReference>
<keyword evidence="2" id="KW-0378">Hydrolase</keyword>
<dbReference type="Gene3D" id="3.40.710.10">
    <property type="entry name" value="DD-peptidase/beta-lactamase superfamily"/>
    <property type="match status" value="1"/>
</dbReference>
<dbReference type="InterPro" id="IPR012338">
    <property type="entry name" value="Beta-lactam/transpept-like"/>
</dbReference>
<dbReference type="PANTHER" id="PTHR46825:SF9">
    <property type="entry name" value="BETA-LACTAMASE-RELATED DOMAIN-CONTAINING PROTEIN"/>
    <property type="match status" value="1"/>
</dbReference>
<protein>
    <submittedName>
        <fullName evidence="2">Serine hydrolase domain-containing protein</fullName>
        <ecNumber evidence="2">3.1.1.103</ecNumber>
    </submittedName>
</protein>
<sequence>MKNTLLLFSILLFQAFGLKAQVLNKPKLDSLFSILEEHNKIMGHLSIFQNGKEVYSYSTGFANVDKKIPIIGNTKYRIGSVSKMITATVIMQLIEEGQLSYNTKLSQFYPDIPNASEINILYLLQHKSGLQNIIQDQTYKDWRKNALTRQEMLSKIKELGSNFNAGEKQEYSNTNYVLLTFIAEDIDKKPFSKIIARRISKPLRLKNTFYGSPIKEENKEAIPYHKKEKWIPAEETSHSVALGAGAIVSTPGDLNVFTTALFNGKFLNDSSLKLMQEIQKEYGIGLKRMDVQGMELLGHSGGIDGFKSISFYAPSNNMSFSYSSNGSEISLSELLWAVSSIATSKAYDLPNFNSRKIHTPRDLENIVGTYKDRTSKQKLTVLSQDDTILIQEGPQSKGIELDAIKMNRFRMGLAGATFDFHPEAKTLTVNFDGEKMNFIKI</sequence>
<dbReference type="InterPro" id="IPR050491">
    <property type="entry name" value="AmpC-like"/>
</dbReference>
<proteinExistence type="predicted"/>
<evidence type="ECO:0000313" key="3">
    <source>
        <dbReference type="Proteomes" id="UP001476807"/>
    </source>
</evidence>
<dbReference type="SUPFAM" id="SSF56601">
    <property type="entry name" value="beta-lactamase/transpeptidase-like"/>
    <property type="match status" value="1"/>
</dbReference>
<dbReference type="InterPro" id="IPR001466">
    <property type="entry name" value="Beta-lactam-related"/>
</dbReference>
<evidence type="ECO:0000313" key="2">
    <source>
        <dbReference type="EMBL" id="MER2998984.1"/>
    </source>
</evidence>
<gene>
    <name evidence="2" type="ORF">ABS362_15630</name>
</gene>
<keyword evidence="3" id="KW-1185">Reference proteome</keyword>
<dbReference type="Proteomes" id="UP001476807">
    <property type="component" value="Unassembled WGS sequence"/>
</dbReference>
<dbReference type="EC" id="3.1.1.103" evidence="2"/>
<dbReference type="EMBL" id="JBEOKT010000016">
    <property type="protein sequence ID" value="MER2998984.1"/>
    <property type="molecule type" value="Genomic_DNA"/>
</dbReference>
<reference evidence="2 3" key="1">
    <citation type="submission" date="2024-06" db="EMBL/GenBank/DDBJ databases">
        <title>Pontibacter populi HYL7-15.</title>
        <authorList>
            <person name="Kim M.K."/>
        </authorList>
    </citation>
    <scope>NUCLEOTIDE SEQUENCE [LARGE SCALE GENOMIC DNA]</scope>
    <source>
        <strain evidence="2 3">HYL7-15</strain>
    </source>
</reference>
<dbReference type="PANTHER" id="PTHR46825">
    <property type="entry name" value="D-ALANYL-D-ALANINE-CARBOXYPEPTIDASE/ENDOPEPTIDASE AMPH"/>
    <property type="match status" value="1"/>
</dbReference>